<feature type="binding site" evidence="6">
    <location>
        <position position="115"/>
    </location>
    <ligand>
        <name>chlorophyll a</name>
        <dbReference type="ChEBI" id="CHEBI:58416"/>
        <label>1</label>
    </ligand>
</feature>
<evidence type="ECO:0000256" key="5">
    <source>
        <dbReference type="ARBA" id="ARBA00022991"/>
    </source>
</evidence>
<keyword evidence="2 7" id="KW-0150">Chloroplast</keyword>
<dbReference type="OrthoDB" id="423598at2759"/>
<dbReference type="EMBL" id="FO082270">
    <property type="protein sequence ID" value="CCO66433.1"/>
    <property type="molecule type" value="Genomic_DNA"/>
</dbReference>
<dbReference type="GO" id="GO:0009765">
    <property type="term" value="P:photosynthesis, light harvesting"/>
    <property type="evidence" value="ECO:0007669"/>
    <property type="project" value="InterPro"/>
</dbReference>
<feature type="binding site" description="axial binding residue" evidence="6">
    <location>
        <position position="66"/>
    </location>
    <ligand>
        <name>chlorophyll b</name>
        <dbReference type="ChEBI" id="CHEBI:61721"/>
        <label>1</label>
    </ligand>
    <ligandPart>
        <name>Mg</name>
        <dbReference type="ChEBI" id="CHEBI:25107"/>
    </ligandPart>
</feature>
<dbReference type="AlphaFoldDB" id="K8F2B0"/>
<dbReference type="RefSeq" id="XP_007510873.1">
    <property type="nucleotide sequence ID" value="XM_007510811.1"/>
</dbReference>
<feature type="binding site" description="axial binding residue" evidence="6">
    <location>
        <position position="249"/>
    </location>
    <ligand>
        <name>chlorophyll a</name>
        <dbReference type="ChEBI" id="CHEBI:58416"/>
        <label>6</label>
    </ligand>
    <ligandPart>
        <name>Mg</name>
        <dbReference type="ChEBI" id="CHEBI:25107"/>
    </ligandPart>
</feature>
<comment type="similarity">
    <text evidence="7">Belongs to the light-harvesting chlorophyll a/b-binding (LHC) protein family.</text>
</comment>
<evidence type="ECO:0000256" key="3">
    <source>
        <dbReference type="ARBA" id="ARBA00022531"/>
    </source>
</evidence>
<feature type="binding site" evidence="6">
    <location>
        <position position="232"/>
    </location>
    <ligand>
        <name>chlorophyll a</name>
        <dbReference type="ChEBI" id="CHEBI:58416"/>
        <label>1</label>
    </ligand>
</feature>
<dbReference type="GO" id="GO:0009522">
    <property type="term" value="C:photosystem I"/>
    <property type="evidence" value="ECO:0007669"/>
    <property type="project" value="UniProtKB-KW"/>
</dbReference>
<feature type="binding site" evidence="6">
    <location>
        <position position="231"/>
    </location>
    <ligand>
        <name>chlorophyll a</name>
        <dbReference type="ChEBI" id="CHEBI:58416"/>
        <label>1</label>
    </ligand>
</feature>
<feature type="binding site" evidence="6">
    <location>
        <position position="235"/>
    </location>
    <ligand>
        <name>chlorophyll a</name>
        <dbReference type="ChEBI" id="CHEBI:58416"/>
        <label>1</label>
    </ligand>
</feature>
<keyword evidence="5 7" id="KW-0157">Chromophore</keyword>
<reference evidence="8 9" key="1">
    <citation type="submission" date="2011-10" db="EMBL/GenBank/DDBJ databases">
        <authorList>
            <person name="Genoscope - CEA"/>
        </authorList>
    </citation>
    <scope>NUCLEOTIDE SEQUENCE [LARGE SCALE GENOMIC DNA]</scope>
    <source>
        <strain evidence="8 9">RCC 1105</strain>
    </source>
</reference>
<feature type="binding site" evidence="6">
    <location>
        <position position="237"/>
    </location>
    <ligand>
        <name>chlorophyll a</name>
        <dbReference type="ChEBI" id="CHEBI:58416"/>
        <label>1</label>
    </ligand>
</feature>
<organism evidence="8 9">
    <name type="scientific">Bathycoccus prasinos</name>
    <dbReference type="NCBI Taxonomy" id="41875"/>
    <lineage>
        <taxon>Eukaryota</taxon>
        <taxon>Viridiplantae</taxon>
        <taxon>Chlorophyta</taxon>
        <taxon>Mamiellophyceae</taxon>
        <taxon>Mamiellales</taxon>
        <taxon>Bathycoccaceae</taxon>
        <taxon>Bathycoccus</taxon>
    </lineage>
</organism>
<keyword evidence="9" id="KW-1185">Reference proteome</keyword>
<dbReference type="Proteomes" id="UP000198341">
    <property type="component" value="Chromosome 9"/>
</dbReference>
<dbReference type="KEGG" id="bpg:Bathy09g00740"/>
<feature type="binding site" evidence="6">
    <location>
        <position position="264"/>
    </location>
    <ligand>
        <name>chlorophyll a</name>
        <dbReference type="ChEBI" id="CHEBI:58416"/>
        <label>1</label>
    </ligand>
</feature>
<proteinExistence type="inferred from homology"/>
<dbReference type="PANTHER" id="PTHR21649">
    <property type="entry name" value="CHLOROPHYLL A/B BINDING PROTEIN"/>
    <property type="match status" value="1"/>
</dbReference>
<dbReference type="GO" id="GO:0016168">
    <property type="term" value="F:chlorophyll binding"/>
    <property type="evidence" value="ECO:0007669"/>
    <property type="project" value="UniProtKB-KW"/>
</dbReference>
<keyword evidence="7" id="KW-0604">Photosystem II</keyword>
<evidence type="ECO:0000256" key="6">
    <source>
        <dbReference type="PIRSR" id="PIRSR601344-1"/>
    </source>
</evidence>
<comment type="function">
    <text evidence="7">The light-harvesting complex (LHC) functions as a light receptor, it captures and delivers excitation energy to photosystems with which it is closely associated.</text>
</comment>
<accession>K8F2B0</accession>
<evidence type="ECO:0000256" key="4">
    <source>
        <dbReference type="ARBA" id="ARBA00022640"/>
    </source>
</evidence>
<keyword evidence="7" id="KW-0603">Photosystem I</keyword>
<keyword evidence="4 7" id="KW-0934">Plastid</keyword>
<dbReference type="GeneID" id="19013581"/>
<gene>
    <name evidence="8" type="ORF">Bathy09g00740</name>
</gene>
<dbReference type="GO" id="GO:0009523">
    <property type="term" value="C:photosystem II"/>
    <property type="evidence" value="ECO:0007669"/>
    <property type="project" value="UniProtKB-KW"/>
</dbReference>
<feature type="binding site" evidence="6">
    <location>
        <position position="94"/>
    </location>
    <ligand>
        <name>chlorophyll a</name>
        <dbReference type="ChEBI" id="CHEBI:58416"/>
        <label>1</label>
    </ligand>
</feature>
<dbReference type="SUPFAM" id="SSF103511">
    <property type="entry name" value="Chlorophyll a-b binding protein"/>
    <property type="match status" value="1"/>
</dbReference>
<evidence type="ECO:0000313" key="9">
    <source>
        <dbReference type="Proteomes" id="UP000198341"/>
    </source>
</evidence>
<evidence type="ECO:0000256" key="7">
    <source>
        <dbReference type="RuleBase" id="RU363080"/>
    </source>
</evidence>
<evidence type="ECO:0000256" key="1">
    <source>
        <dbReference type="ARBA" id="ARBA00022494"/>
    </source>
</evidence>
<dbReference type="eggNOG" id="ENOG502QT09">
    <property type="taxonomic scope" value="Eukaryota"/>
</dbReference>
<sequence length="286" mass="30378">MSFASTIANRAALATRVVSQVTKSSNNKRRSLIVKAEGDVPAETEKPAAAAPAKVARNTDNLAPLYMLGVSDQSLSYLDGTLPGDYGFDPLGLSDPEGAGGFINPGWLAYAEVIHGRWAMLGVAGATAPETMKGFIPDSTAVVWFKNGIIPAQGSYDFWAPPTALFWVMVCMMNFVEINRLTEYANPGFRTKQSLAGLEKGMGGTGNPAYPGGSFNPMGMGKNDMDAMKVKEIKNGRLAMMAFFGIMVQAIITGEGPVKNLTDHVTDPFAHNLLTNFANVGGASPF</sequence>
<name>K8F2B0_9CHLO</name>
<protein>
    <recommendedName>
        <fullName evidence="7">Chlorophyll a-b binding protein, chloroplastic</fullName>
    </recommendedName>
</protein>
<dbReference type="Gene3D" id="1.10.3460.10">
    <property type="entry name" value="Chlorophyll a/b binding protein domain"/>
    <property type="match status" value="1"/>
</dbReference>
<keyword evidence="7" id="KW-0793">Thylakoid</keyword>
<feature type="binding site" description="axial binding residue" evidence="6">
    <location>
        <position position="117"/>
    </location>
    <ligand>
        <name>chlorophyll b</name>
        <dbReference type="ChEBI" id="CHEBI:61721"/>
        <label>1</label>
    </ligand>
    <ligandPart>
        <name>Mg</name>
        <dbReference type="ChEBI" id="CHEBI:25107"/>
    </ligandPart>
</feature>
<evidence type="ECO:0000256" key="2">
    <source>
        <dbReference type="ARBA" id="ARBA00022528"/>
    </source>
</evidence>
<keyword evidence="3 7" id="KW-0602">Photosynthesis</keyword>
<dbReference type="InterPro" id="IPR022796">
    <property type="entry name" value="Chloroa_b-bind"/>
</dbReference>
<comment type="subcellular location">
    <subcellularLocation>
        <location evidence="7">Plastid</location>
        <location evidence="7">Chloroplast thylakoid membrane</location>
    </subcellularLocation>
</comment>
<dbReference type="InterPro" id="IPR001344">
    <property type="entry name" value="Chloro_AB-bd_pln"/>
</dbReference>
<dbReference type="STRING" id="41875.K8F2B0"/>
<evidence type="ECO:0000313" key="8">
    <source>
        <dbReference type="EMBL" id="CCO66433.1"/>
    </source>
</evidence>
<keyword evidence="1 6" id="KW-0148">Chlorophyll</keyword>
<dbReference type="GO" id="GO:0009535">
    <property type="term" value="C:chloroplast thylakoid membrane"/>
    <property type="evidence" value="ECO:0007669"/>
    <property type="project" value="UniProtKB-SubCell"/>
</dbReference>
<dbReference type="Pfam" id="PF00504">
    <property type="entry name" value="Chloroa_b-bind"/>
    <property type="match status" value="1"/>
</dbReference>
<feature type="binding site" evidence="6">
    <location>
        <position position="112"/>
    </location>
    <ligand>
        <name>chlorophyll a</name>
        <dbReference type="ChEBI" id="CHEBI:58416"/>
        <label>1</label>
    </ligand>
</feature>